<dbReference type="GO" id="GO:0004042">
    <property type="term" value="F:L-glutamate N-acetyltransferase activity"/>
    <property type="evidence" value="ECO:0007669"/>
    <property type="project" value="InterPro"/>
</dbReference>
<dbReference type="PIRSF" id="PIRSF007892">
    <property type="entry name" value="NAGS_fungal"/>
    <property type="match status" value="1"/>
</dbReference>
<name>A0A2B7WFB9_9EURO</name>
<dbReference type="InterPro" id="IPR036393">
    <property type="entry name" value="AceGlu_kinase-like_sf"/>
</dbReference>
<dbReference type="InterPro" id="IPR006855">
    <property type="entry name" value="Vertebrate-like_GNAT_dom"/>
</dbReference>
<dbReference type="Pfam" id="PF04768">
    <property type="entry name" value="NAT"/>
    <property type="match status" value="1"/>
</dbReference>
<dbReference type="GO" id="GO:0006592">
    <property type="term" value="P:ornithine biosynthetic process"/>
    <property type="evidence" value="ECO:0007669"/>
    <property type="project" value="TreeGrafter"/>
</dbReference>
<feature type="compositionally biased region" description="Polar residues" evidence="14">
    <location>
        <begin position="45"/>
        <end position="62"/>
    </location>
</feature>
<dbReference type="EC" id="2.3.1.1" evidence="5 13"/>
<evidence type="ECO:0000256" key="11">
    <source>
        <dbReference type="ARBA" id="ARBA00023315"/>
    </source>
</evidence>
<evidence type="ECO:0000256" key="5">
    <source>
        <dbReference type="ARBA" id="ARBA00012697"/>
    </source>
</evidence>
<protein>
    <recommendedName>
        <fullName evidence="6 13">Amino-acid acetyltransferase, mitochondrial</fullName>
        <ecNumber evidence="5 13">2.3.1.1</ecNumber>
    </recommendedName>
    <alternativeName>
        <fullName evidence="13">Glutamate N-acetyltransferase</fullName>
    </alternativeName>
    <alternativeName>
        <fullName evidence="13">N-acetylglutamate synthase</fullName>
    </alternativeName>
</protein>
<dbReference type="GO" id="GO:0005759">
    <property type="term" value="C:mitochondrial matrix"/>
    <property type="evidence" value="ECO:0007669"/>
    <property type="project" value="TreeGrafter"/>
</dbReference>
<evidence type="ECO:0000256" key="14">
    <source>
        <dbReference type="SAM" id="MobiDB-lite"/>
    </source>
</evidence>
<dbReference type="PANTHER" id="PTHR23342">
    <property type="entry name" value="N-ACETYLGLUTAMATE SYNTHASE"/>
    <property type="match status" value="1"/>
</dbReference>
<evidence type="ECO:0000256" key="9">
    <source>
        <dbReference type="ARBA" id="ARBA00022946"/>
    </source>
</evidence>
<feature type="region of interest" description="Disordered" evidence="14">
    <location>
        <begin position="103"/>
        <end position="123"/>
    </location>
</feature>
<dbReference type="Gene3D" id="3.40.1160.10">
    <property type="entry name" value="Acetylglutamate kinase-like"/>
    <property type="match status" value="1"/>
</dbReference>
<evidence type="ECO:0000256" key="6">
    <source>
        <dbReference type="ARBA" id="ARBA00018802"/>
    </source>
</evidence>
<comment type="similarity">
    <text evidence="4 13">Belongs to the acetyltransferase family.</text>
</comment>
<feature type="region of interest" description="Disordered" evidence="14">
    <location>
        <begin position="45"/>
        <end position="73"/>
    </location>
</feature>
<evidence type="ECO:0000256" key="1">
    <source>
        <dbReference type="ARBA" id="ARBA00002294"/>
    </source>
</evidence>
<comment type="catalytic activity">
    <reaction evidence="12 13">
        <text>L-glutamate + acetyl-CoA = N-acetyl-L-glutamate + CoA + H(+)</text>
        <dbReference type="Rhea" id="RHEA:24292"/>
        <dbReference type="ChEBI" id="CHEBI:15378"/>
        <dbReference type="ChEBI" id="CHEBI:29985"/>
        <dbReference type="ChEBI" id="CHEBI:44337"/>
        <dbReference type="ChEBI" id="CHEBI:57287"/>
        <dbReference type="ChEBI" id="CHEBI:57288"/>
        <dbReference type="EC" id="2.3.1.1"/>
    </reaction>
</comment>
<dbReference type="PROSITE" id="PS51731">
    <property type="entry name" value="GNAT_NAGS"/>
    <property type="match status" value="1"/>
</dbReference>
<keyword evidence="11 13" id="KW-0012">Acyltransferase</keyword>
<evidence type="ECO:0000313" key="17">
    <source>
        <dbReference type="Proteomes" id="UP000223968"/>
    </source>
</evidence>
<reference evidence="16 17" key="1">
    <citation type="submission" date="2017-10" db="EMBL/GenBank/DDBJ databases">
        <title>Comparative genomics in systemic dimorphic fungi from Ajellomycetaceae.</title>
        <authorList>
            <person name="Munoz J.F."/>
            <person name="Mcewen J.G."/>
            <person name="Clay O.K."/>
            <person name="Cuomo C.A."/>
        </authorList>
    </citation>
    <scope>NUCLEOTIDE SEQUENCE [LARGE SCALE GENOMIC DNA]</scope>
    <source>
        <strain evidence="16 17">UAMH5409</strain>
    </source>
</reference>
<evidence type="ECO:0000256" key="7">
    <source>
        <dbReference type="ARBA" id="ARBA00022605"/>
    </source>
</evidence>
<dbReference type="Proteomes" id="UP000223968">
    <property type="component" value="Unassembled WGS sequence"/>
</dbReference>
<evidence type="ECO:0000256" key="3">
    <source>
        <dbReference type="ARBA" id="ARBA00004925"/>
    </source>
</evidence>
<sequence>MSRTAALDLPRAPRLFLHKYERISVPTCTCYPPIKKRCFSAPQRRFSSTSSARRQNGNTPSEQSEHQRQLGRRAREKLADKDFFFSLLSSASTKREAKSYLSRFKSQKSASAKQEQQEADNAKRQVDQIITNFVQSGVNLGGGVFGTGRAVDSRPVFRQEATPETSPSIEETSEQLHIALVKLREPQSLDDQTLGGIGRTLSQLALLGMGCCVVVDPGLPKHDPTWRRSVIEQADRLSAAIDANNGFDSRRLDDVIRLTPTNAASVVSRDLLLSPLRQGRIVVVPPIGYSEDTLRAVPVLADDVVLALTKEFTGLNVKARPEDNPHELARKISELQKEVSVDRLIVLDPEGGIPSLKRQTKSHVFVNLEQEYEDISNELKEGMAAKDSTVTDEKSTTEQQLVSSVGKSNPFSAFVEREVVSLPHEQRGVSNRIVYPPNLERHFDNLNLLHNTLIYLPPSSSGIITTPQDAANSASVPRDPSHLSTVATRRQRNPLIHNLLTDKPSHSASLPAGRLGANNGSSSYYTTPTVHSTFVKKGMPLTLFPDPRVQVWAPPINGQPRMSLNDPHIDLPRLVCLIEDSFNRKLDVQHYLDRVSDRLAGLIIAGEYEGGAVLTWELPPGVPNDGSEESRSRMVPYLDKFAVLKRSQGAGGVADIVFNAMVRTCLPKGVCWRSRRDNPVNKWYFERARGTWKLPGTNWTMFWTTDGVPEDEKVFWDYEGVCRGIEPSWADNKQIVD</sequence>
<dbReference type="OrthoDB" id="5585968at2759"/>
<comment type="function">
    <text evidence="1 13">N-acetylglutamate synthase involved in arginine biosynthesis.</text>
</comment>
<gene>
    <name evidence="16" type="ORF">AJ79_10204</name>
</gene>
<evidence type="ECO:0000313" key="16">
    <source>
        <dbReference type="EMBL" id="PGG95191.1"/>
    </source>
</evidence>
<evidence type="ECO:0000256" key="12">
    <source>
        <dbReference type="ARBA" id="ARBA00048372"/>
    </source>
</evidence>
<dbReference type="STRING" id="1447875.A0A2B7WFB9"/>
<keyword evidence="17" id="KW-1185">Reference proteome</keyword>
<dbReference type="GO" id="GO:0006526">
    <property type="term" value="P:L-arginine biosynthetic process"/>
    <property type="evidence" value="ECO:0007669"/>
    <property type="project" value="UniProtKB-UniPathway"/>
</dbReference>
<comment type="pathway">
    <text evidence="3 13">Amino-acid biosynthesis; L-arginine biosynthesis; N(2)-acetyl-L-ornithine from L-glutamate: step 1/4.</text>
</comment>
<dbReference type="AlphaFoldDB" id="A0A2B7WFB9"/>
<comment type="subcellular location">
    <subcellularLocation>
        <location evidence="2 13">Mitochondrion</location>
    </subcellularLocation>
</comment>
<evidence type="ECO:0000256" key="13">
    <source>
        <dbReference type="PIRNR" id="PIRNR007892"/>
    </source>
</evidence>
<evidence type="ECO:0000259" key="15">
    <source>
        <dbReference type="PROSITE" id="PS51731"/>
    </source>
</evidence>
<dbReference type="FunFam" id="3.40.630.30:FF:000049">
    <property type="entry name" value="Amino-acid acetyltransferase, mitochondrial"/>
    <property type="match status" value="1"/>
</dbReference>
<comment type="caution">
    <text evidence="16">The sequence shown here is derived from an EMBL/GenBank/DDBJ whole genome shotgun (WGS) entry which is preliminary data.</text>
</comment>
<dbReference type="InterPro" id="IPR011190">
    <property type="entry name" value="GlcNAc_Synth_fun"/>
</dbReference>
<keyword evidence="8 13" id="KW-0808">Transferase</keyword>
<accession>A0A2B7WFB9</accession>
<evidence type="ECO:0000256" key="8">
    <source>
        <dbReference type="ARBA" id="ARBA00022679"/>
    </source>
</evidence>
<feature type="domain" description="N-acetyltransferase" evidence="15">
    <location>
        <begin position="558"/>
        <end position="727"/>
    </location>
</feature>
<evidence type="ECO:0000256" key="2">
    <source>
        <dbReference type="ARBA" id="ARBA00004173"/>
    </source>
</evidence>
<dbReference type="PANTHER" id="PTHR23342:SF4">
    <property type="entry name" value="AMINO-ACID ACETYLTRANSFERASE, MITOCHONDRIAL"/>
    <property type="match status" value="1"/>
</dbReference>
<dbReference type="EMBL" id="PDNB01000382">
    <property type="protein sequence ID" value="PGG95191.1"/>
    <property type="molecule type" value="Genomic_DNA"/>
</dbReference>
<organism evidence="16 17">
    <name type="scientific">Helicocarpus griseus UAMH5409</name>
    <dbReference type="NCBI Taxonomy" id="1447875"/>
    <lineage>
        <taxon>Eukaryota</taxon>
        <taxon>Fungi</taxon>
        <taxon>Dikarya</taxon>
        <taxon>Ascomycota</taxon>
        <taxon>Pezizomycotina</taxon>
        <taxon>Eurotiomycetes</taxon>
        <taxon>Eurotiomycetidae</taxon>
        <taxon>Onygenales</taxon>
        <taxon>Ajellomycetaceae</taxon>
        <taxon>Helicocarpus</taxon>
    </lineage>
</organism>
<keyword evidence="9" id="KW-0809">Transit peptide</keyword>
<dbReference type="UniPathway" id="UPA00068">
    <property type="reaction ID" value="UER00106"/>
</dbReference>
<keyword evidence="10 13" id="KW-0496">Mitochondrion</keyword>
<keyword evidence="7 13" id="KW-0028">Amino-acid biosynthesis</keyword>
<dbReference type="Gene3D" id="3.40.630.30">
    <property type="match status" value="1"/>
</dbReference>
<evidence type="ECO:0000256" key="10">
    <source>
        <dbReference type="ARBA" id="ARBA00023128"/>
    </source>
</evidence>
<proteinExistence type="inferred from homology"/>
<evidence type="ECO:0000256" key="4">
    <source>
        <dbReference type="ARBA" id="ARBA00008694"/>
    </source>
</evidence>